<dbReference type="InterPro" id="IPR032466">
    <property type="entry name" value="Metal_Hydrolase"/>
</dbReference>
<dbReference type="PANTHER" id="PTHR43135">
    <property type="entry name" value="ALPHA-D-RIBOSE 1-METHYLPHOSPHONATE 5-TRIPHOSPHATE DIPHOSPHATASE"/>
    <property type="match status" value="1"/>
</dbReference>
<keyword evidence="3" id="KW-1185">Reference proteome</keyword>
<dbReference type="InterPro" id="IPR011059">
    <property type="entry name" value="Metal-dep_hydrolase_composite"/>
</dbReference>
<dbReference type="SUPFAM" id="SSF51338">
    <property type="entry name" value="Composite domain of metallo-dependent hydrolases"/>
    <property type="match status" value="1"/>
</dbReference>
<evidence type="ECO:0000313" key="3">
    <source>
        <dbReference type="Proteomes" id="UP000466794"/>
    </source>
</evidence>
<reference evidence="2 3" key="1">
    <citation type="submission" date="2019-12" db="EMBL/GenBank/DDBJ databases">
        <title>Nocardia sp. nov. ET3-3 isolated from soil.</title>
        <authorList>
            <person name="Kanchanasin P."/>
            <person name="Tanasupawat S."/>
            <person name="Yuki M."/>
            <person name="Kudo T."/>
        </authorList>
    </citation>
    <scope>NUCLEOTIDE SEQUENCE [LARGE SCALE GENOMIC DNA]</scope>
    <source>
        <strain evidence="2 3">ET3-3</strain>
    </source>
</reference>
<dbReference type="Gene3D" id="3.30.110.90">
    <property type="entry name" value="Amidohydrolase"/>
    <property type="match status" value="1"/>
</dbReference>
<dbReference type="InterPro" id="IPR051781">
    <property type="entry name" value="Metallo-dep_Hydrolase"/>
</dbReference>
<proteinExistence type="predicted"/>
<dbReference type="EMBL" id="WRPP01000006">
    <property type="protein sequence ID" value="MVU81391.1"/>
    <property type="molecule type" value="Genomic_DNA"/>
</dbReference>
<dbReference type="RefSeq" id="WP_328602442.1">
    <property type="nucleotide sequence ID" value="NZ_WRPP01000006.1"/>
</dbReference>
<accession>A0A7K1V4H3</accession>
<dbReference type="InterPro" id="IPR006680">
    <property type="entry name" value="Amidohydro-rel"/>
</dbReference>
<evidence type="ECO:0000313" key="2">
    <source>
        <dbReference type="EMBL" id="MVU81391.1"/>
    </source>
</evidence>
<dbReference type="AlphaFoldDB" id="A0A7K1V4H3"/>
<organism evidence="2 3">
    <name type="scientific">Nocardia terrae</name>
    <dbReference type="NCBI Taxonomy" id="2675851"/>
    <lineage>
        <taxon>Bacteria</taxon>
        <taxon>Bacillati</taxon>
        <taxon>Actinomycetota</taxon>
        <taxon>Actinomycetes</taxon>
        <taxon>Mycobacteriales</taxon>
        <taxon>Nocardiaceae</taxon>
        <taxon>Nocardia</taxon>
    </lineage>
</organism>
<feature type="domain" description="Amidohydrolase-related" evidence="1">
    <location>
        <begin position="52"/>
        <end position="352"/>
    </location>
</feature>
<name>A0A7K1V4H3_9NOCA</name>
<keyword evidence="2" id="KW-0378">Hydrolase</keyword>
<dbReference type="Gene3D" id="1.20.58.520">
    <property type="entry name" value="Amidohydrolase"/>
    <property type="match status" value="1"/>
</dbReference>
<dbReference type="Gene3D" id="2.30.40.10">
    <property type="entry name" value="Urease, subunit C, domain 1"/>
    <property type="match status" value="1"/>
</dbReference>
<dbReference type="Proteomes" id="UP000466794">
    <property type="component" value="Unassembled WGS sequence"/>
</dbReference>
<dbReference type="PANTHER" id="PTHR43135:SF3">
    <property type="entry name" value="ALPHA-D-RIBOSE 1-METHYLPHOSPHONATE 5-TRIPHOSPHATE DIPHOSPHATASE"/>
    <property type="match status" value="1"/>
</dbReference>
<dbReference type="SUPFAM" id="SSF51556">
    <property type="entry name" value="Metallo-dependent hydrolases"/>
    <property type="match status" value="1"/>
</dbReference>
<comment type="caution">
    <text evidence="2">The sequence shown here is derived from an EMBL/GenBank/DDBJ whole genome shotgun (WGS) entry which is preliminary data.</text>
</comment>
<dbReference type="Gene3D" id="3.40.50.10910">
    <property type="entry name" value="Amidohydrolase"/>
    <property type="match status" value="1"/>
</dbReference>
<sequence length="357" mass="36513">MTSSSTAGRTALDNVRVFDGRTLSTPTTVVIDGAIIGTEDTGATRIDAGGAVLLPGFIDAHVHIHDTATPSAFTPFGVTTALDMACDPDIVADLRNTVGTTDIRSAGMAIVGPEGMHSKFLPETAVIRSADQAEPMVAQRHSTGSNYIKLVLEAPGDGGPDETSAKAAVAEAHARDLLVIAHATNPAAYALALDAGVDIITHIPVGAALPTATITRMASEGTVVTPTLTMMEAMTAFRGIPGAFADALTNVAALHAAGIPILAGTDANASTGVPCNPAFGDSLHHELELLVQSGLTPAEALNAATILPAKYFGLTDRGSIEPGLRADLVLLDGDPLADITATRSIRQVWSAGVPIPR</sequence>
<dbReference type="GO" id="GO:0016810">
    <property type="term" value="F:hydrolase activity, acting on carbon-nitrogen (but not peptide) bonds"/>
    <property type="evidence" value="ECO:0007669"/>
    <property type="project" value="InterPro"/>
</dbReference>
<gene>
    <name evidence="2" type="ORF">GPX89_29625</name>
</gene>
<dbReference type="Pfam" id="PF01979">
    <property type="entry name" value="Amidohydro_1"/>
    <property type="match status" value="1"/>
</dbReference>
<protein>
    <submittedName>
        <fullName evidence="2">Amidohydrolase family protein</fullName>
    </submittedName>
</protein>
<evidence type="ECO:0000259" key="1">
    <source>
        <dbReference type="Pfam" id="PF01979"/>
    </source>
</evidence>